<keyword evidence="1" id="KW-0812">Transmembrane</keyword>
<keyword evidence="3" id="KW-1185">Reference proteome</keyword>
<feature type="transmembrane region" description="Helical" evidence="1">
    <location>
        <begin position="47"/>
        <end position="66"/>
    </location>
</feature>
<proteinExistence type="predicted"/>
<evidence type="ECO:0000313" key="3">
    <source>
        <dbReference type="Proteomes" id="UP000028194"/>
    </source>
</evidence>
<gene>
    <name evidence="2" type="ORF">NTE_02962</name>
</gene>
<sequence length="75" mass="8077">MIIVGIILVVVSKVLILKSLFDQSAYESCIANNHGNAALCASAPFPFFIYGWILTAAGAAVLIYGLKYVSLKDLR</sequence>
<dbReference type="KEGG" id="nev:NTE_02962"/>
<evidence type="ECO:0000313" key="2">
    <source>
        <dbReference type="EMBL" id="AIF84997.1"/>
    </source>
</evidence>
<dbReference type="AlphaFoldDB" id="A0A075MWG8"/>
<dbReference type="HOGENOM" id="CLU_2662141_0_0_2"/>
<dbReference type="Proteomes" id="UP000028194">
    <property type="component" value="Chromosome"/>
</dbReference>
<protein>
    <submittedName>
        <fullName evidence="2">Uncharacterized protein</fullName>
    </submittedName>
</protein>
<evidence type="ECO:0000256" key="1">
    <source>
        <dbReference type="SAM" id="Phobius"/>
    </source>
</evidence>
<organism evidence="2 3">
    <name type="scientific">Candidatus Nitrososphaera evergladensis SR1</name>
    <dbReference type="NCBI Taxonomy" id="1459636"/>
    <lineage>
        <taxon>Archaea</taxon>
        <taxon>Nitrososphaerota</taxon>
        <taxon>Nitrososphaeria</taxon>
        <taxon>Nitrososphaerales</taxon>
        <taxon>Nitrososphaeraceae</taxon>
        <taxon>Nitrososphaera</taxon>
    </lineage>
</organism>
<dbReference type="EMBL" id="CP007174">
    <property type="protein sequence ID" value="AIF84997.1"/>
    <property type="molecule type" value="Genomic_DNA"/>
</dbReference>
<reference evidence="2 3" key="1">
    <citation type="journal article" date="2014" name="PLoS ONE">
        <title>Genome Sequence of Candidatus Nitrososphaera evergladensis from Group I.1b Enriched from Everglades Soil Reveals Novel Genomic Features of the Ammonia-Oxidizing Archaea.</title>
        <authorList>
            <person name="Zhalnina K.V."/>
            <person name="Dias R."/>
            <person name="Leonard M.T."/>
            <person name="Dorr de Quadros P."/>
            <person name="Camargo F.A."/>
            <person name="Drew J.C."/>
            <person name="Farmerie W.G."/>
            <person name="Daroub S.H."/>
            <person name="Triplett E.W."/>
        </authorList>
    </citation>
    <scope>NUCLEOTIDE SEQUENCE [LARGE SCALE GENOMIC DNA]</scope>
    <source>
        <strain evidence="2 3">SR1</strain>
    </source>
</reference>
<accession>A0A075MWG8</accession>
<keyword evidence="1" id="KW-0472">Membrane</keyword>
<name>A0A075MWG8_9ARCH</name>
<keyword evidence="1" id="KW-1133">Transmembrane helix</keyword>